<protein>
    <recommendedName>
        <fullName evidence="1">RelA/SpoT domain-containing protein</fullName>
    </recommendedName>
</protein>
<dbReference type="AlphaFoldDB" id="A0A549T6U3"/>
<dbReference type="InterPro" id="IPR043519">
    <property type="entry name" value="NT_sf"/>
</dbReference>
<comment type="caution">
    <text evidence="2">The sequence shown here is derived from an EMBL/GenBank/DDBJ whole genome shotgun (WGS) entry which is preliminary data.</text>
</comment>
<evidence type="ECO:0000259" key="1">
    <source>
        <dbReference type="SMART" id="SM00954"/>
    </source>
</evidence>
<dbReference type="Pfam" id="PF04607">
    <property type="entry name" value="RelA_SpoT"/>
    <property type="match status" value="1"/>
</dbReference>
<dbReference type="Proteomes" id="UP000316781">
    <property type="component" value="Unassembled WGS sequence"/>
</dbReference>
<sequence length="324" mass="37190">MRIHPAIQAAFTEQRPIYEKLQERVAADLRPLAAKNRWHYEDRIKNLKSLTLKVETGRIKDLSKIEDFFACTIVVKNSSEIETALAQVSEKYRIRYRRPRSSTTTKKPPSTFLFDDLRLYCTLKADPALPRSPQTEKLFEIQIKTFLLHAWSIATHDLTYKTDQISWSKERIAYQLRAMLEHAELSLMEADRLAQSPVIALESTQSTQMQRVMGMMKNHWPPETLPEDLKRGAENILSVINSMNLPIERLEELVTSEKEINGEMPLSETPYGVCLRLLVTHEAPAVQAFLASATGELRLVFDGNREWPDWVPTENSKAAVVIRS</sequence>
<feature type="domain" description="RelA/SpoT" evidence="1">
    <location>
        <begin position="42"/>
        <end position="166"/>
    </location>
</feature>
<dbReference type="SMART" id="SM00954">
    <property type="entry name" value="RelA_SpoT"/>
    <property type="match status" value="1"/>
</dbReference>
<evidence type="ECO:0000313" key="3">
    <source>
        <dbReference type="Proteomes" id="UP000316781"/>
    </source>
</evidence>
<evidence type="ECO:0000313" key="2">
    <source>
        <dbReference type="EMBL" id="TRL37591.1"/>
    </source>
</evidence>
<dbReference type="EMBL" id="VJMF01000010">
    <property type="protein sequence ID" value="TRL37591.1"/>
    <property type="molecule type" value="Genomic_DNA"/>
</dbReference>
<gene>
    <name evidence="2" type="ORF">FM996_02185</name>
</gene>
<proteinExistence type="predicted"/>
<name>A0A549T6U3_METSR</name>
<dbReference type="InterPro" id="IPR007685">
    <property type="entry name" value="RelA_SpoT"/>
</dbReference>
<dbReference type="GO" id="GO:0015969">
    <property type="term" value="P:guanosine tetraphosphate metabolic process"/>
    <property type="evidence" value="ECO:0007669"/>
    <property type="project" value="InterPro"/>
</dbReference>
<organism evidence="2 3">
    <name type="scientific">Methylosinus sporium</name>
    <dbReference type="NCBI Taxonomy" id="428"/>
    <lineage>
        <taxon>Bacteria</taxon>
        <taxon>Pseudomonadati</taxon>
        <taxon>Pseudomonadota</taxon>
        <taxon>Alphaproteobacteria</taxon>
        <taxon>Hyphomicrobiales</taxon>
        <taxon>Methylocystaceae</taxon>
        <taxon>Methylosinus</taxon>
    </lineage>
</organism>
<accession>A0A549T6U3</accession>
<dbReference type="Gene3D" id="3.30.460.10">
    <property type="entry name" value="Beta Polymerase, domain 2"/>
    <property type="match status" value="1"/>
</dbReference>
<dbReference type="SUPFAM" id="SSF81301">
    <property type="entry name" value="Nucleotidyltransferase"/>
    <property type="match status" value="1"/>
</dbReference>
<reference evidence="2 3" key="1">
    <citation type="submission" date="2019-07" db="EMBL/GenBank/DDBJ databases">
        <title>Ln-dependent methylotrophs.</title>
        <authorList>
            <person name="Tani A."/>
        </authorList>
    </citation>
    <scope>NUCLEOTIDE SEQUENCE [LARGE SCALE GENOMIC DNA]</scope>
    <source>
        <strain evidence="2 3">SM89A</strain>
    </source>
</reference>
<dbReference type="RefSeq" id="WP_142861635.1">
    <property type="nucleotide sequence ID" value="NZ_VJMF01000010.1"/>
</dbReference>